<organism evidence="1 2">
    <name type="scientific">Basidiobolus ranarum</name>
    <dbReference type="NCBI Taxonomy" id="34480"/>
    <lineage>
        <taxon>Eukaryota</taxon>
        <taxon>Fungi</taxon>
        <taxon>Fungi incertae sedis</taxon>
        <taxon>Zoopagomycota</taxon>
        <taxon>Entomophthoromycotina</taxon>
        <taxon>Basidiobolomycetes</taxon>
        <taxon>Basidiobolales</taxon>
        <taxon>Basidiobolaceae</taxon>
        <taxon>Basidiobolus</taxon>
    </lineage>
</organism>
<protein>
    <submittedName>
        <fullName evidence="1">Mitochondrial presequence protease</fullName>
    </submittedName>
</protein>
<sequence length="100" mass="11080">MGNKFNDEELTEAKLSIFGKMDAPVSASQEGMTYFTTGLSDDMRQKRREALLSVTSNDVKEAAEKYLKGHMSNSSIAVLGEPNETISQNPDWDVKNLGTY</sequence>
<dbReference type="SUPFAM" id="SSF63411">
    <property type="entry name" value="LuxS/MPP-like metallohydrolase"/>
    <property type="match status" value="1"/>
</dbReference>
<dbReference type="PANTHER" id="PTHR43016">
    <property type="entry name" value="PRESEQUENCE PROTEASE"/>
    <property type="match status" value="1"/>
</dbReference>
<gene>
    <name evidence="1" type="primary">CYM1_2</name>
    <name evidence="1" type="ORF">K7432_008527</name>
</gene>
<dbReference type="GO" id="GO:0008233">
    <property type="term" value="F:peptidase activity"/>
    <property type="evidence" value="ECO:0007669"/>
    <property type="project" value="UniProtKB-KW"/>
</dbReference>
<reference evidence="1 2" key="1">
    <citation type="submission" date="2023-04" db="EMBL/GenBank/DDBJ databases">
        <title>Genome of Basidiobolus ranarum AG-B5.</title>
        <authorList>
            <person name="Stajich J.E."/>
            <person name="Carter-House D."/>
            <person name="Gryganskyi A."/>
        </authorList>
    </citation>
    <scope>NUCLEOTIDE SEQUENCE [LARGE SCALE GENOMIC DNA]</scope>
    <source>
        <strain evidence="1 2">AG-B5</strain>
    </source>
</reference>
<keyword evidence="1" id="KW-0378">Hydrolase</keyword>
<dbReference type="Gene3D" id="3.30.830.10">
    <property type="entry name" value="Metalloenzyme, LuxS/M16 peptidase-like"/>
    <property type="match status" value="1"/>
</dbReference>
<comment type="caution">
    <text evidence="1">The sequence shown here is derived from an EMBL/GenBank/DDBJ whole genome shotgun (WGS) entry which is preliminary data.</text>
</comment>
<dbReference type="GO" id="GO:0006508">
    <property type="term" value="P:proteolysis"/>
    <property type="evidence" value="ECO:0007669"/>
    <property type="project" value="UniProtKB-KW"/>
</dbReference>
<proteinExistence type="predicted"/>
<accession>A0ABR2WRT5</accession>
<dbReference type="InterPro" id="IPR011249">
    <property type="entry name" value="Metalloenz_LuxS/M16"/>
</dbReference>
<name>A0ABR2WRT5_9FUNG</name>
<evidence type="ECO:0000313" key="2">
    <source>
        <dbReference type="Proteomes" id="UP001479436"/>
    </source>
</evidence>
<dbReference type="EMBL" id="JASJQH010000477">
    <property type="protein sequence ID" value="KAK9764184.1"/>
    <property type="molecule type" value="Genomic_DNA"/>
</dbReference>
<keyword evidence="2" id="KW-1185">Reference proteome</keyword>
<keyword evidence="1" id="KW-0645">Protease</keyword>
<evidence type="ECO:0000313" key="1">
    <source>
        <dbReference type="EMBL" id="KAK9764184.1"/>
    </source>
</evidence>
<dbReference type="Proteomes" id="UP001479436">
    <property type="component" value="Unassembled WGS sequence"/>
</dbReference>
<dbReference type="PANTHER" id="PTHR43016:SF13">
    <property type="entry name" value="PRESEQUENCE PROTEASE, MITOCHONDRIAL"/>
    <property type="match status" value="1"/>
</dbReference>